<feature type="domain" description="Zn(2)-C6 fungal-type" evidence="7">
    <location>
        <begin position="1172"/>
        <end position="1203"/>
    </location>
</feature>
<dbReference type="InterPro" id="IPR001138">
    <property type="entry name" value="Zn2Cys6_DnaBD"/>
</dbReference>
<dbReference type="CDD" id="cd12148">
    <property type="entry name" value="fungal_TF_MHR"/>
    <property type="match status" value="2"/>
</dbReference>
<feature type="compositionally biased region" description="Low complexity" evidence="6">
    <location>
        <begin position="254"/>
        <end position="265"/>
    </location>
</feature>
<feature type="domain" description="Zn(2)-C6 fungal-type" evidence="7">
    <location>
        <begin position="15"/>
        <end position="47"/>
    </location>
</feature>
<dbReference type="PROSITE" id="PS00463">
    <property type="entry name" value="ZN2_CY6_FUNGAL_1"/>
    <property type="match status" value="1"/>
</dbReference>
<feature type="region of interest" description="Disordered" evidence="6">
    <location>
        <begin position="1357"/>
        <end position="1377"/>
    </location>
</feature>
<evidence type="ECO:0000259" key="7">
    <source>
        <dbReference type="PROSITE" id="PS50048"/>
    </source>
</evidence>
<feature type="region of interest" description="Disordered" evidence="6">
    <location>
        <begin position="1230"/>
        <end position="1344"/>
    </location>
</feature>
<sequence>MSDSRYSKRFRVPVSCSVCRKRKSRCDRVKPVCGTCKKKSIAHLCTYEDDPPTGQQNTTTFLPVGPVLATQTAQYQPQPNHDPNVIQNNHRLHQNPHTKSPMVSYSSPQLPPPHPHPQSPLWPPHHQPHYMGSDPSSSQGIINPPPEHRFAQPITPNESSGPEMHPSLHQEYQHQPPYQPPIPQEHPMPSQPQQITPSSYPVDVPRAPTTSRSFGSHSSHGSLGSKGSLPLPQSFSGNAPIGSPKNHMLSRKNSMGSSAPSISGIPGPPSVTSKKRKTPTTPPLAPAMLASGSSGKPTEPPQAMSIPMGSRSNISMTEQSSNSPNKEKTSIPSANSQQDIKSPKKELLTEESSSSEYVSISIGSNILQIELEDTMDSFSAATNSLLVEGEFWSQQGPLSYVGLTKSDPFIKLIRSFSIEIFKSDEFAQFIRRKKPLPGDKSSPASAMSGGTSLDDTSRSEQSDQPFDKAFALEDRNSEDETDLLSGGALLTTKIKADEPNNSLPFPSPYTDMPGGISIQSLSGSKSNYYEFVQAQVISVLPNKRSLYHAVSRYFKFVASFVPILHEQTFMSEVRSLFGGGFPDFGDGFYKSFFIRDEQDLNLTAQLLLILRLGYMSLIPTGETDIVFTKEEKHLIKDITRFKSDHYLSIINLCISEEKVQSRSTFKIVQSLTLLYFYRSVAPNDCLGISGADSQLLFGSIVNHALSIGLNRDPANYDSIHSISKKADFVNTWRSLWHFITNADAMGAMLCGSPLKIPTIEISDVETPKFDKNAGEREELFYRTQDICNSYRRVINKLTNLHDKPKVIEVLRETSYLEGIFLSLFGQDFFRDYICSPAPQHGDGSDAGEKKKREECLLKVSRFLTFLHLRASLSCLYYLVVIHYEEKLDKDASAEITAGIELFKIFIRSVVQLVYIMSYALDNSQELFGRHYDFILTSGIERSLIKTHNFVTSFFIRLINYKRALVVQQFSKMANPLSNSSEDDDSELVARSEVTDSLFTIAMIEAELFVGNFWTLSKTYINSYKIYVMAYFVLKQCMENPDKLFEGMVNHKKYFHDGTNLLQFLSIVELQSLCKLCEEFRVAKVESIRRQTTRPKSGAADVEGGKVDNDEEPFDALLANRTMYANRNTVNTYGVLQEKHMYRDFEKQAFDEQSMIGNEELLKLFELYGDLDAVMGCRKRKVKCDRKFPCSTCVQHNRSKDCSYGESVSTAGPPNFKDGSVGVFRTFFANGPSSSSPRSKESSRSELTFSRSEFSGGSDSLSANASLEGSSDSSRASDPVLMRPAQTSQTGSQMPQQARSGMHTMSVGFDSSSPMIYQTGSAHDPVSDRQSSDRSSGSENLGLMSDVERLKSKIRQLENKLDSSSSSDSPTQYPNSHENSVDFQAFRNNLARGPPQESNSSNPLFVGVNPYNNNEPGELIDLYDNYSPMHVKDAFRRQNFGPFAWLAFMKKDKVLNLLFDYMKTTRASDKFPDPYSRSKSCTKPNDMDADFRKKALDREGDSDVAHFKENNSNTTASDLKMQMNKHAISLGLTMFEGEWDQKVHLIEKIKMLLPTRKALWILINRFFSSVYPFIPIIDETWFRSEIKRMLGPEIYDDERIQHIVLEKQIDLATIAILLIVIRFAYLSAFSNIKAENERVLTATDDSPLAEMKYILHNPIALDAINLSQVCIDQFDLFKRTNMTVLQYMALLRVYYQFAPEHGDGYDGGVSHVLPSMCVSIAYCMGLNREPGNFDDVCNDAKMNNITRKLWFFIKLADLTQAYQFGFPMLIDNNFNDVRLPYYRPGNSNILDANLERDLCDTLAGMGPFLDKLKTFLSRICSIRNCMKMSDATALISDFELSIQQALGSLTDYSKTPLAKNEFTFAKSMKCKTYLNLKNLLLSLYFHFFLNYERNGNHNLAFFYMKKYLAIACGEILPEILDLIKDKSKTFDPNSTLPDLFLTPSIELFLHKTNQLNISIFLRMSSAVAYLRSDPVLHNRNIMNSFEYKMRYAKLCKLLKILEKFIKFGTACLSKLSHRYYYAWRVCKAHTFIIDVFQSEAVGEYILNNCNSDRLMTDFTAQRLDELLKIADSTLWKLKDVIKEDTERKNEDTFNVPDIDPLTINPTATQNNPEAPQEPLEVFSTDDAIDIDDLRPAENVDIDNLWRQIGSMKYDIQANEASAFDQMNIPDDQWGMPSPNYGASLTPFMDNSGEVDTYLDMFSKPQL</sequence>
<dbReference type="Proteomes" id="UP000825434">
    <property type="component" value="Chromosome 1"/>
</dbReference>
<proteinExistence type="predicted"/>
<keyword evidence="3" id="KW-0238">DNA-binding</keyword>
<protein>
    <recommendedName>
        <fullName evidence="7">Zn(2)-C6 fungal-type domain-containing protein</fullName>
    </recommendedName>
</protein>
<evidence type="ECO:0000256" key="6">
    <source>
        <dbReference type="SAM" id="MobiDB-lite"/>
    </source>
</evidence>
<dbReference type="Gene3D" id="4.10.240.10">
    <property type="entry name" value="Zn(2)-C6 fungal-type DNA-binding domain"/>
    <property type="match status" value="2"/>
</dbReference>
<evidence type="ECO:0000256" key="2">
    <source>
        <dbReference type="ARBA" id="ARBA00023015"/>
    </source>
</evidence>
<feature type="region of interest" description="Disordered" evidence="6">
    <location>
        <begin position="73"/>
        <end position="353"/>
    </location>
</feature>
<keyword evidence="2" id="KW-0805">Transcription regulation</keyword>
<dbReference type="PANTHER" id="PTHR31069:SF12">
    <property type="entry name" value="TRANSCRIPTION FACTOR DOMAIN-CONTAINING PROTEIN"/>
    <property type="match status" value="1"/>
</dbReference>
<dbReference type="InterPro" id="IPR036864">
    <property type="entry name" value="Zn2-C6_fun-type_DNA-bd_sf"/>
</dbReference>
<keyword evidence="5" id="KW-0539">Nucleus</keyword>
<keyword evidence="9" id="KW-1185">Reference proteome</keyword>
<evidence type="ECO:0000256" key="4">
    <source>
        <dbReference type="ARBA" id="ARBA00023163"/>
    </source>
</evidence>
<dbReference type="CDD" id="cd00067">
    <property type="entry name" value="GAL4"/>
    <property type="match status" value="2"/>
</dbReference>
<keyword evidence="1" id="KW-0479">Metal-binding</keyword>
<dbReference type="InterPro" id="IPR007219">
    <property type="entry name" value="XnlR_reg_dom"/>
</dbReference>
<keyword evidence="4" id="KW-0804">Transcription</keyword>
<dbReference type="SUPFAM" id="SSF57701">
    <property type="entry name" value="Zn2/Cys6 DNA-binding domain"/>
    <property type="match status" value="2"/>
</dbReference>
<feature type="compositionally biased region" description="Polar residues" evidence="6">
    <location>
        <begin position="1246"/>
        <end position="1275"/>
    </location>
</feature>
<dbReference type="InterPro" id="IPR050675">
    <property type="entry name" value="OAF3"/>
</dbReference>
<feature type="compositionally biased region" description="Polar residues" evidence="6">
    <location>
        <begin position="442"/>
        <end position="454"/>
    </location>
</feature>
<evidence type="ECO:0000313" key="9">
    <source>
        <dbReference type="Proteomes" id="UP000825434"/>
    </source>
</evidence>
<organism evidence="8 9">
    <name type="scientific">Candidozyma haemuli</name>
    <dbReference type="NCBI Taxonomy" id="45357"/>
    <lineage>
        <taxon>Eukaryota</taxon>
        <taxon>Fungi</taxon>
        <taxon>Dikarya</taxon>
        <taxon>Ascomycota</taxon>
        <taxon>Saccharomycotina</taxon>
        <taxon>Pichiomycetes</taxon>
        <taxon>Metschnikowiaceae</taxon>
        <taxon>Candidozyma</taxon>
    </lineage>
</organism>
<evidence type="ECO:0000256" key="1">
    <source>
        <dbReference type="ARBA" id="ARBA00022723"/>
    </source>
</evidence>
<dbReference type="Pfam" id="PF00172">
    <property type="entry name" value="Zn_clus"/>
    <property type="match status" value="2"/>
</dbReference>
<accession>A0ABX8I1T8</accession>
<feature type="compositionally biased region" description="Polar residues" evidence="6">
    <location>
        <begin position="310"/>
        <end position="340"/>
    </location>
</feature>
<evidence type="ECO:0000256" key="3">
    <source>
        <dbReference type="ARBA" id="ARBA00023125"/>
    </source>
</evidence>
<evidence type="ECO:0000313" key="8">
    <source>
        <dbReference type="EMBL" id="QWU86425.1"/>
    </source>
</evidence>
<feature type="compositionally biased region" description="Polar residues" evidence="6">
    <location>
        <begin position="1308"/>
        <end position="1320"/>
    </location>
</feature>
<dbReference type="PANTHER" id="PTHR31069">
    <property type="entry name" value="OLEATE-ACTIVATED TRANSCRIPTION FACTOR 1-RELATED"/>
    <property type="match status" value="1"/>
</dbReference>
<feature type="compositionally biased region" description="Pro residues" evidence="6">
    <location>
        <begin position="177"/>
        <end position="190"/>
    </location>
</feature>
<name>A0ABX8I1T8_9ASCO</name>
<gene>
    <name evidence="8" type="ORF">CA3LBN_000643</name>
</gene>
<feature type="compositionally biased region" description="Low complexity" evidence="6">
    <location>
        <begin position="211"/>
        <end position="229"/>
    </location>
</feature>
<dbReference type="EMBL" id="CP076661">
    <property type="protein sequence ID" value="QWU86425.1"/>
    <property type="molecule type" value="Genomic_DNA"/>
</dbReference>
<dbReference type="Pfam" id="PF04082">
    <property type="entry name" value="Fungal_trans"/>
    <property type="match status" value="2"/>
</dbReference>
<dbReference type="SMART" id="SM00066">
    <property type="entry name" value="GAL4"/>
    <property type="match status" value="2"/>
</dbReference>
<feature type="compositionally biased region" description="Polar residues" evidence="6">
    <location>
        <begin position="1284"/>
        <end position="1298"/>
    </location>
</feature>
<evidence type="ECO:0000256" key="5">
    <source>
        <dbReference type="ARBA" id="ARBA00023242"/>
    </source>
</evidence>
<feature type="compositionally biased region" description="Polar residues" evidence="6">
    <location>
        <begin position="73"/>
        <end position="89"/>
    </location>
</feature>
<feature type="region of interest" description="Disordered" evidence="6">
    <location>
        <begin position="434"/>
        <end position="463"/>
    </location>
</feature>
<feature type="compositionally biased region" description="Pro residues" evidence="6">
    <location>
        <begin position="109"/>
        <end position="125"/>
    </location>
</feature>
<reference evidence="8 9" key="1">
    <citation type="submission" date="2021-06" db="EMBL/GenBank/DDBJ databases">
        <title>Candida outbreak in Lebanon.</title>
        <authorList>
            <person name="Finianos M."/>
        </authorList>
    </citation>
    <scope>NUCLEOTIDE SEQUENCE [LARGE SCALE GENOMIC DNA]</scope>
    <source>
        <strain evidence="8">CA3LBN</strain>
    </source>
</reference>
<dbReference type="PROSITE" id="PS50048">
    <property type="entry name" value="ZN2_CY6_FUNGAL_2"/>
    <property type="match status" value="2"/>
</dbReference>
<dbReference type="SMART" id="SM00906">
    <property type="entry name" value="Fungal_trans"/>
    <property type="match status" value="2"/>
</dbReference>